<name>A0A2M9ZF96_9LEPT</name>
<proteinExistence type="predicted"/>
<dbReference type="EMBL" id="NPDT01000001">
    <property type="protein sequence ID" value="PJZ67111.1"/>
    <property type="molecule type" value="Genomic_DNA"/>
</dbReference>
<dbReference type="Proteomes" id="UP000231912">
    <property type="component" value="Unassembled WGS sequence"/>
</dbReference>
<protein>
    <submittedName>
        <fullName evidence="2">Uncharacterized protein</fullName>
    </submittedName>
</protein>
<evidence type="ECO:0000256" key="1">
    <source>
        <dbReference type="SAM" id="MobiDB-lite"/>
    </source>
</evidence>
<organism evidence="2 3">
    <name type="scientific">Leptospira wolffii</name>
    <dbReference type="NCBI Taxonomy" id="409998"/>
    <lineage>
        <taxon>Bacteria</taxon>
        <taxon>Pseudomonadati</taxon>
        <taxon>Spirochaetota</taxon>
        <taxon>Spirochaetia</taxon>
        <taxon>Leptospirales</taxon>
        <taxon>Leptospiraceae</taxon>
        <taxon>Leptospira</taxon>
    </lineage>
</organism>
<gene>
    <name evidence="2" type="ORF">CH371_03280</name>
</gene>
<dbReference type="RefSeq" id="WP_100757657.1">
    <property type="nucleotide sequence ID" value="NZ_NPDT01000001.1"/>
</dbReference>
<comment type="caution">
    <text evidence="2">The sequence shown here is derived from an EMBL/GenBank/DDBJ whole genome shotgun (WGS) entry which is preliminary data.</text>
</comment>
<evidence type="ECO:0000313" key="3">
    <source>
        <dbReference type="Proteomes" id="UP000231912"/>
    </source>
</evidence>
<accession>A0A2M9ZF96</accession>
<reference evidence="2 3" key="1">
    <citation type="submission" date="2017-07" db="EMBL/GenBank/DDBJ databases">
        <title>Leptospira spp. isolated from tropical soils.</title>
        <authorList>
            <person name="Thibeaux R."/>
            <person name="Iraola G."/>
            <person name="Ferres I."/>
            <person name="Bierque E."/>
            <person name="Girault D."/>
            <person name="Soupe-Gilbert M.-E."/>
            <person name="Picardeau M."/>
            <person name="Goarant C."/>
        </authorList>
    </citation>
    <scope>NUCLEOTIDE SEQUENCE [LARGE SCALE GENOMIC DNA]</scope>
    <source>
        <strain evidence="2 3">FH2-C-A2</strain>
    </source>
</reference>
<sequence>MKPNLKIGRSRIWLLLFLFSFGSIFGQKVPLPKEPSLPQEPGLDARGDAQTGNPSSKPEGVKIKAYFCDGRTIQGVWRSAPKEFSFKHKRDNIQYSKTLKFEDVSKILIKTWKLQQGKPNPQGTPFKAEPWEVHYKTKTNETFERFGDIRKDFSEIKIENELGEANLYFYWMDLQYEDKTWYSKLPKMEGDIRKECHPDVLVGIEFL</sequence>
<feature type="region of interest" description="Disordered" evidence="1">
    <location>
        <begin position="33"/>
        <end position="58"/>
    </location>
</feature>
<evidence type="ECO:0000313" key="2">
    <source>
        <dbReference type="EMBL" id="PJZ67111.1"/>
    </source>
</evidence>
<dbReference type="AlphaFoldDB" id="A0A2M9ZF96"/>